<dbReference type="EMBL" id="DSJL01000011">
    <property type="protein sequence ID" value="HEF65296.1"/>
    <property type="molecule type" value="Genomic_DNA"/>
</dbReference>
<keyword evidence="2" id="KW-0963">Cytoplasm</keyword>
<dbReference type="SMART" id="SM00862">
    <property type="entry name" value="Trans_reg_C"/>
    <property type="match status" value="1"/>
</dbReference>
<dbReference type="GO" id="GO:0000156">
    <property type="term" value="F:phosphorelay response regulator activity"/>
    <property type="evidence" value="ECO:0007669"/>
    <property type="project" value="TreeGrafter"/>
</dbReference>
<dbReference type="InterPro" id="IPR001789">
    <property type="entry name" value="Sig_transdc_resp-reg_receiver"/>
</dbReference>
<evidence type="ECO:0000256" key="4">
    <source>
        <dbReference type="ARBA" id="ARBA00023012"/>
    </source>
</evidence>
<comment type="subcellular location">
    <subcellularLocation>
        <location evidence="1">Cytoplasm</location>
    </subcellularLocation>
</comment>
<reference evidence="8" key="1">
    <citation type="journal article" date="2020" name="mSystems">
        <title>Genome- and Community-Level Interaction Insights into Carbon Utilization and Element Cycling Functions of Hydrothermarchaeota in Hydrothermal Sediment.</title>
        <authorList>
            <person name="Zhou Z."/>
            <person name="Liu Y."/>
            <person name="Xu W."/>
            <person name="Pan J."/>
            <person name="Luo Z.H."/>
            <person name="Li M."/>
        </authorList>
    </citation>
    <scope>NUCLEOTIDE SEQUENCE [LARGE SCALE GENOMIC DNA]</scope>
    <source>
        <strain evidence="8">SpSt-222</strain>
    </source>
</reference>
<dbReference type="GO" id="GO:0042802">
    <property type="term" value="F:identical protein binding"/>
    <property type="evidence" value="ECO:0007669"/>
    <property type="project" value="UniProtKB-ARBA"/>
</dbReference>
<dbReference type="AlphaFoldDB" id="A0A7C1JS72"/>
<evidence type="ECO:0000256" key="3">
    <source>
        <dbReference type="ARBA" id="ARBA00022553"/>
    </source>
</evidence>
<dbReference type="SMART" id="SM00448">
    <property type="entry name" value="REC"/>
    <property type="match status" value="1"/>
</dbReference>
<dbReference type="SUPFAM" id="SSF46894">
    <property type="entry name" value="C-terminal effector domain of the bipartite response regulators"/>
    <property type="match status" value="1"/>
</dbReference>
<dbReference type="FunFam" id="3.40.50.2300:FF:000021">
    <property type="entry name" value="Two-component system response regulator KdpE"/>
    <property type="match status" value="1"/>
</dbReference>
<dbReference type="InterPro" id="IPR011006">
    <property type="entry name" value="CheY-like_superfamily"/>
</dbReference>
<evidence type="ECO:0000256" key="2">
    <source>
        <dbReference type="ARBA" id="ARBA00022490"/>
    </source>
</evidence>
<dbReference type="GO" id="GO:0045893">
    <property type="term" value="P:positive regulation of DNA-templated transcription"/>
    <property type="evidence" value="ECO:0007669"/>
    <property type="project" value="UniProtKB-ARBA"/>
</dbReference>
<keyword evidence="7" id="KW-0804">Transcription</keyword>
<dbReference type="PROSITE" id="PS50110">
    <property type="entry name" value="RESPONSE_REGULATORY"/>
    <property type="match status" value="1"/>
</dbReference>
<dbReference type="InterPro" id="IPR001867">
    <property type="entry name" value="OmpR/PhoB-type_DNA-bd"/>
</dbReference>
<dbReference type="Pfam" id="PF00072">
    <property type="entry name" value="Response_reg"/>
    <property type="match status" value="1"/>
</dbReference>
<dbReference type="Gene3D" id="1.10.10.10">
    <property type="entry name" value="Winged helix-like DNA-binding domain superfamily/Winged helix DNA-binding domain"/>
    <property type="match status" value="1"/>
</dbReference>
<keyword evidence="5" id="KW-0805">Transcription regulation</keyword>
<evidence type="ECO:0000256" key="5">
    <source>
        <dbReference type="ARBA" id="ARBA00023015"/>
    </source>
</evidence>
<dbReference type="InterPro" id="IPR039420">
    <property type="entry name" value="WalR-like"/>
</dbReference>
<keyword evidence="6" id="KW-0238">DNA-binding</keyword>
<evidence type="ECO:0000256" key="6">
    <source>
        <dbReference type="ARBA" id="ARBA00023125"/>
    </source>
</evidence>
<gene>
    <name evidence="8" type="ORF">ENP47_06840</name>
</gene>
<evidence type="ECO:0000313" key="8">
    <source>
        <dbReference type="EMBL" id="HEF65296.1"/>
    </source>
</evidence>
<evidence type="ECO:0000256" key="7">
    <source>
        <dbReference type="ARBA" id="ARBA00023163"/>
    </source>
</evidence>
<dbReference type="GO" id="GO:0005829">
    <property type="term" value="C:cytosol"/>
    <property type="evidence" value="ECO:0007669"/>
    <property type="project" value="TreeGrafter"/>
</dbReference>
<dbReference type="GO" id="GO:0000987">
    <property type="term" value="F:cis-regulatory region sequence-specific DNA binding"/>
    <property type="evidence" value="ECO:0007669"/>
    <property type="project" value="UniProtKB-ARBA"/>
</dbReference>
<dbReference type="CDD" id="cd00383">
    <property type="entry name" value="trans_reg_C"/>
    <property type="match status" value="1"/>
</dbReference>
<dbReference type="CDD" id="cd17574">
    <property type="entry name" value="REC_OmpR"/>
    <property type="match status" value="1"/>
</dbReference>
<dbReference type="GO" id="GO:0032993">
    <property type="term" value="C:protein-DNA complex"/>
    <property type="evidence" value="ECO:0007669"/>
    <property type="project" value="TreeGrafter"/>
</dbReference>
<dbReference type="PROSITE" id="PS51755">
    <property type="entry name" value="OMPR_PHOB"/>
    <property type="match status" value="1"/>
</dbReference>
<dbReference type="Pfam" id="PF00486">
    <property type="entry name" value="Trans_reg_C"/>
    <property type="match status" value="1"/>
</dbReference>
<dbReference type="Gene3D" id="6.10.250.690">
    <property type="match status" value="1"/>
</dbReference>
<comment type="caution">
    <text evidence="8">The sequence shown here is derived from an EMBL/GenBank/DDBJ whole genome shotgun (WGS) entry which is preliminary data.</text>
</comment>
<name>A0A7C1JS72_THERO</name>
<evidence type="ECO:0000256" key="1">
    <source>
        <dbReference type="ARBA" id="ARBA00004496"/>
    </source>
</evidence>
<proteinExistence type="predicted"/>
<dbReference type="SUPFAM" id="SSF52172">
    <property type="entry name" value="CheY-like"/>
    <property type="match status" value="1"/>
</dbReference>
<dbReference type="Gene3D" id="3.40.50.2300">
    <property type="match status" value="1"/>
</dbReference>
<protein>
    <submittedName>
        <fullName evidence="8">Response regulator transcription factor</fullName>
    </submittedName>
</protein>
<dbReference type="PANTHER" id="PTHR48111:SF1">
    <property type="entry name" value="TWO-COMPONENT RESPONSE REGULATOR ORR33"/>
    <property type="match status" value="1"/>
</dbReference>
<keyword evidence="3" id="KW-0597">Phosphoprotein</keyword>
<dbReference type="InterPro" id="IPR016032">
    <property type="entry name" value="Sig_transdc_resp-reg_C-effctor"/>
</dbReference>
<accession>A0A7C1JS72</accession>
<dbReference type="InterPro" id="IPR036388">
    <property type="entry name" value="WH-like_DNA-bd_sf"/>
</dbReference>
<dbReference type="PANTHER" id="PTHR48111">
    <property type="entry name" value="REGULATOR OF RPOS"/>
    <property type="match status" value="1"/>
</dbReference>
<keyword evidence="4" id="KW-0902">Two-component regulatory system</keyword>
<organism evidence="8">
    <name type="scientific">Thermomicrobium roseum</name>
    <dbReference type="NCBI Taxonomy" id="500"/>
    <lineage>
        <taxon>Bacteria</taxon>
        <taxon>Pseudomonadati</taxon>
        <taxon>Thermomicrobiota</taxon>
        <taxon>Thermomicrobia</taxon>
        <taxon>Thermomicrobiales</taxon>
        <taxon>Thermomicrobiaceae</taxon>
        <taxon>Thermomicrobium</taxon>
    </lineage>
</organism>
<sequence length="253" mass="28503">MQTGNPAPSPTTQQRILVVEDDPTLSRILAYSLQQRGYSVWTASEGRQAIMLARTVRPDLIVLDLMLPGIDGRDVCRLIRKWLSAPILVLTARDSEDDIVALFQAGADDYVTKPFRTRELFARIEALLRRWGDSSPGNVLTAGTLVIFRDEHRVVYRGREIRLAPREFALLAALVERAGRVCTRQELLDLVWGRDIVDLRNVDVHVHRIREALGGEAEGGRLIQTVHGIGYRFVPEMRTEDVLSEDEEGETHG</sequence>